<evidence type="ECO:0000313" key="1">
    <source>
        <dbReference type="EMBL" id="GEN60427.1"/>
    </source>
</evidence>
<dbReference type="Proteomes" id="UP000321635">
    <property type="component" value="Unassembled WGS sequence"/>
</dbReference>
<dbReference type="RefSeq" id="WP_154660369.1">
    <property type="nucleotide sequence ID" value="NZ_AUBI01000009.1"/>
</dbReference>
<accession>A0A511XBS7</accession>
<name>A0A511XBS7_9PROT</name>
<dbReference type="AlphaFoldDB" id="A0A511XBS7"/>
<comment type="caution">
    <text evidence="1">The sequence shown here is derived from an EMBL/GenBank/DDBJ whole genome shotgun (WGS) entry which is preliminary data.</text>
</comment>
<sequence>MRSLTLVLAAAAIGIGLAASERGTFHFGSEAMHARVANESGAVKLADL</sequence>
<proteinExistence type="predicted"/>
<evidence type="ECO:0000313" key="2">
    <source>
        <dbReference type="Proteomes" id="UP000321635"/>
    </source>
</evidence>
<organism evidence="1 2">
    <name type="scientific">Acetobacter nitrogenifigens DSM 23921 = NBRC 105050</name>
    <dbReference type="NCBI Taxonomy" id="1120919"/>
    <lineage>
        <taxon>Bacteria</taxon>
        <taxon>Pseudomonadati</taxon>
        <taxon>Pseudomonadota</taxon>
        <taxon>Alphaproteobacteria</taxon>
        <taxon>Acetobacterales</taxon>
        <taxon>Acetobacteraceae</taxon>
        <taxon>Acetobacter</taxon>
    </lineage>
</organism>
<dbReference type="EMBL" id="BJYF01000018">
    <property type="protein sequence ID" value="GEN60427.1"/>
    <property type="molecule type" value="Genomic_DNA"/>
</dbReference>
<keyword evidence="2" id="KW-1185">Reference proteome</keyword>
<protein>
    <submittedName>
        <fullName evidence="1">Uncharacterized protein</fullName>
    </submittedName>
</protein>
<reference evidence="1 2" key="1">
    <citation type="submission" date="2019-07" db="EMBL/GenBank/DDBJ databases">
        <title>Whole genome shotgun sequence of Acetobacter nitrogenifigens NBRC 105050.</title>
        <authorList>
            <person name="Hosoyama A."/>
            <person name="Uohara A."/>
            <person name="Ohji S."/>
            <person name="Ichikawa N."/>
        </authorList>
    </citation>
    <scope>NUCLEOTIDE SEQUENCE [LARGE SCALE GENOMIC DNA]</scope>
    <source>
        <strain evidence="1 2">NBRC 105050</strain>
    </source>
</reference>
<gene>
    <name evidence="1" type="ORF">ANI02nite_23110</name>
</gene>